<name>A0ABV4Z963_9PSED</name>
<gene>
    <name evidence="1" type="ORF">ACE1YR_12110</name>
</gene>
<accession>A0ABV4Z963</accession>
<keyword evidence="2" id="KW-1185">Reference proteome</keyword>
<dbReference type="RefSeq" id="WP_224536921.1">
    <property type="nucleotide sequence ID" value="NZ_JAUQOQ010000004.1"/>
</dbReference>
<protein>
    <submittedName>
        <fullName evidence="1">SIR2 family protein</fullName>
    </submittedName>
</protein>
<dbReference type="Pfam" id="PF13289">
    <property type="entry name" value="SIR2_2"/>
    <property type="match status" value="1"/>
</dbReference>
<proteinExistence type="predicted"/>
<reference evidence="1 2" key="1">
    <citation type="submission" date="2024-09" db="EMBL/GenBank/DDBJ databases">
        <authorList>
            <person name="Fullem K."/>
        </authorList>
    </citation>
    <scope>NUCLEOTIDE SEQUENCE [LARGE SCALE GENOMIC DNA]</scope>
    <source>
        <strain evidence="2">K1(2024)</strain>
    </source>
</reference>
<comment type="caution">
    <text evidence="1">The sequence shown here is derived from an EMBL/GenBank/DDBJ whole genome shotgun (WGS) entry which is preliminary data.</text>
</comment>
<sequence length="432" mass="48572">MFEIAYAAATQRLCLFTGTGFSKAISDQEAPGWQDLLEQVCDGLPDSADLKATLFPAMGDKPLSLEEAAQVIELRLSRHGKNINTEIKSIIESLCIKGDVDEIKEFYKKYAFRVVTTNYDKLSESLAGNDRVQSIAPGRPIPRSSAAIKVYHVHGSIDSPENMVVTSDDYFRFMGSDSYFSRKLSTILHENTVVIIGYSLGDTNLKRIINDYKAFANNHVIGSNLFFVSRRKVDQIVKDFYFHSFGIRVVDDLGVKEFFTQLNRSAEEASAIAEQSLKSISNVVEGGRRFTDTYIKLEDSFFRVIASLPAKGFSLKEPRVVEVIGDFLERKREFTLEAGAWEQYDHLASWLIHLGSVFDVGNSSISDIYLEAVRRSMKTMSKEKKLGYSWQAYKLWLSGWASISAANRAMIREFITREAVGTEGQLIVDSID</sequence>
<evidence type="ECO:0000313" key="1">
    <source>
        <dbReference type="EMBL" id="MFB3801175.1"/>
    </source>
</evidence>
<evidence type="ECO:0000313" key="2">
    <source>
        <dbReference type="Proteomes" id="UP001577047"/>
    </source>
</evidence>
<dbReference type="EMBL" id="JBHFXX010000008">
    <property type="protein sequence ID" value="MFB3801175.1"/>
    <property type="molecule type" value="Genomic_DNA"/>
</dbReference>
<dbReference type="Proteomes" id="UP001577047">
    <property type="component" value="Unassembled WGS sequence"/>
</dbReference>
<organism evidence="1 2">
    <name type="scientific">Pseudomonas boreofloridensis</name>
    <dbReference type="NCBI Taxonomy" id="3064348"/>
    <lineage>
        <taxon>Bacteria</taxon>
        <taxon>Pseudomonadati</taxon>
        <taxon>Pseudomonadota</taxon>
        <taxon>Gammaproteobacteria</taxon>
        <taxon>Pseudomonadales</taxon>
        <taxon>Pseudomonadaceae</taxon>
        <taxon>Pseudomonas</taxon>
    </lineage>
</organism>